<feature type="compositionally biased region" description="Basic and acidic residues" evidence="5">
    <location>
        <begin position="406"/>
        <end position="462"/>
    </location>
</feature>
<dbReference type="AlphaFoldDB" id="A0AAV2QTB3"/>
<accession>A0AAV2QTB3</accession>
<reference evidence="6 7" key="1">
    <citation type="submission" date="2024-05" db="EMBL/GenBank/DDBJ databases">
        <authorList>
            <person name="Wallberg A."/>
        </authorList>
    </citation>
    <scope>NUCLEOTIDE SEQUENCE [LARGE SCALE GENOMIC DNA]</scope>
</reference>
<dbReference type="GO" id="GO:0006364">
    <property type="term" value="P:rRNA processing"/>
    <property type="evidence" value="ECO:0007669"/>
    <property type="project" value="InterPro"/>
</dbReference>
<feature type="region of interest" description="Disordered" evidence="5">
    <location>
        <begin position="355"/>
        <end position="382"/>
    </location>
</feature>
<comment type="caution">
    <text evidence="6">The sequence shown here is derived from an EMBL/GenBank/DDBJ whole genome shotgun (WGS) entry which is preliminary data.</text>
</comment>
<feature type="compositionally biased region" description="Polar residues" evidence="5">
    <location>
        <begin position="581"/>
        <end position="594"/>
    </location>
</feature>
<protein>
    <recommendedName>
        <fullName evidence="8">U3 small nucleolar RNA-associated protein 14</fullName>
    </recommendedName>
</protein>
<feature type="compositionally biased region" description="Basic and acidic residues" evidence="5">
    <location>
        <begin position="298"/>
        <end position="310"/>
    </location>
</feature>
<name>A0AAV2QTB3_MEGNR</name>
<comment type="similarity">
    <text evidence="2">Belongs to the UTP14 family.</text>
</comment>
<dbReference type="GO" id="GO:0032040">
    <property type="term" value="C:small-subunit processome"/>
    <property type="evidence" value="ECO:0007669"/>
    <property type="project" value="InterPro"/>
</dbReference>
<feature type="compositionally biased region" description="Basic and acidic residues" evidence="5">
    <location>
        <begin position="595"/>
        <end position="614"/>
    </location>
</feature>
<evidence type="ECO:0000256" key="3">
    <source>
        <dbReference type="ARBA" id="ARBA00022553"/>
    </source>
</evidence>
<evidence type="ECO:0000256" key="1">
    <source>
        <dbReference type="ARBA" id="ARBA00004604"/>
    </source>
</evidence>
<keyword evidence="7" id="KW-1185">Reference proteome</keyword>
<evidence type="ECO:0000256" key="5">
    <source>
        <dbReference type="SAM" id="MobiDB-lite"/>
    </source>
</evidence>
<dbReference type="PANTHER" id="PTHR14150:SF12">
    <property type="entry name" value="U3 SMALL NUCLEOLAR RNA-ASSOCIATED PROTEIN 14 HOMOLOG A"/>
    <property type="match status" value="1"/>
</dbReference>
<organism evidence="6 7">
    <name type="scientific">Meganyctiphanes norvegica</name>
    <name type="common">Northern krill</name>
    <name type="synonym">Thysanopoda norvegica</name>
    <dbReference type="NCBI Taxonomy" id="48144"/>
    <lineage>
        <taxon>Eukaryota</taxon>
        <taxon>Metazoa</taxon>
        <taxon>Ecdysozoa</taxon>
        <taxon>Arthropoda</taxon>
        <taxon>Crustacea</taxon>
        <taxon>Multicrustacea</taxon>
        <taxon>Malacostraca</taxon>
        <taxon>Eumalacostraca</taxon>
        <taxon>Eucarida</taxon>
        <taxon>Euphausiacea</taxon>
        <taxon>Euphausiidae</taxon>
        <taxon>Meganyctiphanes</taxon>
    </lineage>
</organism>
<dbReference type="EMBL" id="CAXKWB010009386">
    <property type="protein sequence ID" value="CAL4094570.1"/>
    <property type="molecule type" value="Genomic_DNA"/>
</dbReference>
<feature type="compositionally biased region" description="Acidic residues" evidence="5">
    <location>
        <begin position="28"/>
        <end position="46"/>
    </location>
</feature>
<dbReference type="InterPro" id="IPR006709">
    <property type="entry name" value="SSU_processome_Utp14"/>
</dbReference>
<dbReference type="PANTHER" id="PTHR14150">
    <property type="entry name" value="U3 SMALL NUCLEOLAR RNA-ASSOCIATED PROTEIN 14"/>
    <property type="match status" value="1"/>
</dbReference>
<feature type="region of interest" description="Disordered" evidence="5">
    <location>
        <begin position="634"/>
        <end position="656"/>
    </location>
</feature>
<feature type="region of interest" description="Disordered" evidence="5">
    <location>
        <begin position="581"/>
        <end position="614"/>
    </location>
</feature>
<feature type="region of interest" description="Disordered" evidence="5">
    <location>
        <begin position="806"/>
        <end position="880"/>
    </location>
</feature>
<gene>
    <name evidence="6" type="ORF">MNOR_LOCUS15175</name>
</gene>
<dbReference type="Pfam" id="PF04615">
    <property type="entry name" value="Utp14"/>
    <property type="match status" value="1"/>
</dbReference>
<feature type="compositionally biased region" description="Basic residues" evidence="5">
    <location>
        <begin position="536"/>
        <end position="546"/>
    </location>
</feature>
<feature type="region of interest" description="Disordered" evidence="5">
    <location>
        <begin position="536"/>
        <end position="561"/>
    </location>
</feature>
<comment type="subcellular location">
    <subcellularLocation>
        <location evidence="1">Nucleus</location>
        <location evidence="1">Nucleolus</location>
    </subcellularLocation>
</comment>
<evidence type="ECO:0000313" key="6">
    <source>
        <dbReference type="EMBL" id="CAL4094570.1"/>
    </source>
</evidence>
<sequence>MTKTKVKLTPLKLDDDAIFLSSKSKSDDGDESPEEKDEDEDEDEGIDERSHAQLLSDLGKLSKRKKAARDVRVSLGGSSKKVDTSDILTRLGTKYMEQENKKLTTTTKPLEKHAALRAKRAAGLEKVTIEVNKWENLVYSRRRAEQLSFPVENADVRIMTSEKAQTTKPKTSLEKKVYELLKGANLEEKKETDEEKATKRAMSLMELKERNAEIWRQREMKRRYEEKSRLQNKSKSRKYHRILRKERLKKEKQELEMLEKTDPDAALERLNNIEHSRIHERMSLRHKRSKWAKQQGLRVRDTKDQTAKSALEENERMYHELTRKLKVNNKDGEEHDSEDEELLELLKDRQAAIDAGEYDPMNPWTKKVTKNDSGIEDNGDDKSFSRFKRFWEEVNKRKIVELEAQKFVEENERSKQSSFKLVKEKNVQIENKQDGTAKEIKENEDVDQIEEKESKEEKENEGGKSNSEESELDEVEERPTKKRKFNNEDNNENEQDKEFSIDSMFDDAEMELKKKVKRRLEKLGVDVNKPVEWNTIKRRKKNKQKKGPPNIQEFDFSSENMRDNLDEGLSRAKTMDDMENLQTAQGEGTISKNDTGNKKENIEDKLGKGEPKKKKIEVDPTKFIKVNAKSLRTAMPDNVTKGGEGLDDSEEELEEDPEDLIREAFEDDYLIDEFKSEKEAAINKNNVELSLALPGWGDWTGPNIKVSNRKLKRFKIRTPKAPPRKDASLGNVIYNEEADVHENLRKTMVSELPYPFKSVKDFEASIRAPVGRMFVPENAHRKLTAPPIVTKMGTVIDPIDEDQLLKKKLKKTLPQSEPQKSKKEMGKNEKGNNKGNQKGDKNKKRNNRGNQKGQKNRDKNKKRNNRGNQKGQKNRGKIVK</sequence>
<feature type="compositionally biased region" description="Acidic residues" evidence="5">
    <location>
        <begin position="645"/>
        <end position="656"/>
    </location>
</feature>
<feature type="compositionally biased region" description="Basic and acidic residues" evidence="5">
    <location>
        <begin position="819"/>
        <end position="840"/>
    </location>
</feature>
<dbReference type="Proteomes" id="UP001497623">
    <property type="component" value="Unassembled WGS sequence"/>
</dbReference>
<feature type="region of interest" description="Disordered" evidence="5">
    <location>
        <begin position="406"/>
        <end position="504"/>
    </location>
</feature>
<evidence type="ECO:0000313" key="7">
    <source>
        <dbReference type="Proteomes" id="UP001497623"/>
    </source>
</evidence>
<feature type="region of interest" description="Disordered" evidence="5">
    <location>
        <begin position="278"/>
        <end position="310"/>
    </location>
</feature>
<feature type="region of interest" description="Disordered" evidence="5">
    <location>
        <begin position="19"/>
        <end position="79"/>
    </location>
</feature>
<keyword evidence="4" id="KW-0539">Nucleus</keyword>
<evidence type="ECO:0008006" key="8">
    <source>
        <dbReference type="Google" id="ProtNLM"/>
    </source>
</evidence>
<keyword evidence="3" id="KW-0597">Phosphoprotein</keyword>
<proteinExistence type="inferred from homology"/>
<evidence type="ECO:0000256" key="2">
    <source>
        <dbReference type="ARBA" id="ARBA00007774"/>
    </source>
</evidence>
<evidence type="ECO:0000256" key="4">
    <source>
        <dbReference type="ARBA" id="ARBA00023242"/>
    </source>
</evidence>